<keyword evidence="5 8" id="KW-0067">ATP-binding</keyword>
<dbReference type="InterPro" id="IPR002312">
    <property type="entry name" value="Asp/Asn-tRNA-synth_IIb"/>
</dbReference>
<feature type="binding site" evidence="8">
    <location>
        <position position="214"/>
    </location>
    <ligand>
        <name>L-aspartate</name>
        <dbReference type="ChEBI" id="CHEBI:29991"/>
    </ligand>
</feature>
<evidence type="ECO:0000256" key="8">
    <source>
        <dbReference type="HAMAP-Rule" id="MF_00044"/>
    </source>
</evidence>
<comment type="caution">
    <text evidence="8">Lacks conserved residue(s) required for the propagation of feature annotation.</text>
</comment>
<keyword evidence="2 8" id="KW-0963">Cytoplasm</keyword>
<dbReference type="InterPro" id="IPR006195">
    <property type="entry name" value="aa-tRNA-synth_II"/>
</dbReference>
<dbReference type="Pfam" id="PF02938">
    <property type="entry name" value="GAD"/>
    <property type="match status" value="1"/>
</dbReference>
<reference evidence="10 11" key="1">
    <citation type="submission" date="2018-12" db="EMBL/GenBank/DDBJ databases">
        <authorList>
            <person name="Chong R.A."/>
        </authorList>
    </citation>
    <scope>NUCLEOTIDE SEQUENCE [LARGE SCALE GENOMIC DNA]</scope>
    <source>
        <strain evidence="10 11">Mst</strain>
    </source>
</reference>
<protein>
    <recommendedName>
        <fullName evidence="8">Aspartate--tRNA ligase</fullName>
        <ecNumber evidence="8">6.1.1.12</ecNumber>
    </recommendedName>
    <alternativeName>
        <fullName evidence="8">Aspartyl-tRNA synthetase</fullName>
        <shortName evidence="8">AspRS</shortName>
    </alternativeName>
</protein>
<proteinExistence type="inferred from homology"/>
<dbReference type="CDD" id="cd04317">
    <property type="entry name" value="EcAspRS_like_N"/>
    <property type="match status" value="1"/>
</dbReference>
<dbReference type="PANTHER" id="PTHR22594:SF5">
    <property type="entry name" value="ASPARTATE--TRNA LIGASE, MITOCHONDRIAL"/>
    <property type="match status" value="1"/>
</dbReference>
<dbReference type="InterPro" id="IPR047090">
    <property type="entry name" value="AspRS_core"/>
</dbReference>
<dbReference type="HAMAP" id="MF_00044">
    <property type="entry name" value="Asp_tRNA_synth_type1"/>
    <property type="match status" value="1"/>
</dbReference>
<feature type="binding site" evidence="8">
    <location>
        <position position="486"/>
    </location>
    <ligand>
        <name>L-aspartate</name>
        <dbReference type="ChEBI" id="CHEBI:29991"/>
    </ligand>
</feature>
<dbReference type="NCBIfam" id="NF001750">
    <property type="entry name" value="PRK00476.1"/>
    <property type="match status" value="1"/>
</dbReference>
<evidence type="ECO:0000313" key="10">
    <source>
        <dbReference type="EMBL" id="QCI24386.1"/>
    </source>
</evidence>
<dbReference type="CDD" id="cd00777">
    <property type="entry name" value="AspRS_core"/>
    <property type="match status" value="1"/>
</dbReference>
<dbReference type="InterPro" id="IPR047089">
    <property type="entry name" value="Asp-tRNA-ligase_1_N"/>
</dbReference>
<dbReference type="InterPro" id="IPR004115">
    <property type="entry name" value="GAD-like_sf"/>
</dbReference>
<evidence type="ECO:0000313" key="11">
    <source>
        <dbReference type="Proteomes" id="UP000298673"/>
    </source>
</evidence>
<dbReference type="EMBL" id="CP034861">
    <property type="protein sequence ID" value="QCI24386.1"/>
    <property type="molecule type" value="Genomic_DNA"/>
</dbReference>
<accession>A0A4D6Y410</accession>
<dbReference type="SUPFAM" id="SSF55261">
    <property type="entry name" value="GAD domain-like"/>
    <property type="match status" value="1"/>
</dbReference>
<dbReference type="InterPro" id="IPR004365">
    <property type="entry name" value="NA-bd_OB_tRNA"/>
</dbReference>
<evidence type="ECO:0000256" key="6">
    <source>
        <dbReference type="ARBA" id="ARBA00022917"/>
    </source>
</evidence>
<keyword evidence="3 8" id="KW-0436">Ligase</keyword>
<dbReference type="GO" id="GO:0005524">
    <property type="term" value="F:ATP binding"/>
    <property type="evidence" value="ECO:0007669"/>
    <property type="project" value="UniProtKB-UniRule"/>
</dbReference>
<dbReference type="SUPFAM" id="SSF50249">
    <property type="entry name" value="Nucleic acid-binding proteins"/>
    <property type="match status" value="1"/>
</dbReference>
<feature type="binding site" evidence="8">
    <location>
        <position position="168"/>
    </location>
    <ligand>
        <name>L-aspartate</name>
        <dbReference type="ChEBI" id="CHEBI:29991"/>
    </ligand>
</feature>
<feature type="region of interest" description="Aspartate" evidence="8">
    <location>
        <begin position="192"/>
        <end position="195"/>
    </location>
</feature>
<dbReference type="GO" id="GO:0006422">
    <property type="term" value="P:aspartyl-tRNA aminoacylation"/>
    <property type="evidence" value="ECO:0007669"/>
    <property type="project" value="UniProtKB-UniRule"/>
</dbReference>
<feature type="binding site" evidence="8">
    <location>
        <position position="223"/>
    </location>
    <ligand>
        <name>ATP</name>
        <dbReference type="ChEBI" id="CHEBI:30616"/>
    </ligand>
</feature>
<comment type="catalytic activity">
    <reaction evidence="8">
        <text>tRNA(Asp) + L-aspartate + ATP = L-aspartyl-tRNA(Asp) + AMP + diphosphate</text>
        <dbReference type="Rhea" id="RHEA:19649"/>
        <dbReference type="Rhea" id="RHEA-COMP:9660"/>
        <dbReference type="Rhea" id="RHEA-COMP:9678"/>
        <dbReference type="ChEBI" id="CHEBI:29991"/>
        <dbReference type="ChEBI" id="CHEBI:30616"/>
        <dbReference type="ChEBI" id="CHEBI:33019"/>
        <dbReference type="ChEBI" id="CHEBI:78442"/>
        <dbReference type="ChEBI" id="CHEBI:78516"/>
        <dbReference type="ChEBI" id="CHEBI:456215"/>
        <dbReference type="EC" id="6.1.1.12"/>
    </reaction>
</comment>
<dbReference type="RefSeq" id="WP_158343576.1">
    <property type="nucleotide sequence ID" value="NZ_CP034861.1"/>
</dbReference>
<dbReference type="Proteomes" id="UP000298673">
    <property type="component" value="Chromosome"/>
</dbReference>
<dbReference type="AlphaFoldDB" id="A0A4D6Y410"/>
<name>A0A4D6Y410_9GAMM</name>
<dbReference type="EC" id="6.1.1.12" evidence="8"/>
<dbReference type="InterPro" id="IPR029351">
    <property type="entry name" value="GAD_dom"/>
</dbReference>
<evidence type="ECO:0000256" key="1">
    <source>
        <dbReference type="ARBA" id="ARBA00006303"/>
    </source>
</evidence>
<dbReference type="InterPro" id="IPR004524">
    <property type="entry name" value="Asp-tRNA-ligase_1"/>
</dbReference>
<evidence type="ECO:0000259" key="9">
    <source>
        <dbReference type="PROSITE" id="PS50862"/>
    </source>
</evidence>
<dbReference type="Gene3D" id="3.30.1360.30">
    <property type="entry name" value="GAD-like domain"/>
    <property type="match status" value="1"/>
</dbReference>
<feature type="binding site" evidence="8">
    <location>
        <position position="479"/>
    </location>
    <ligand>
        <name>ATP</name>
        <dbReference type="ChEBI" id="CHEBI:30616"/>
    </ligand>
</feature>
<dbReference type="PROSITE" id="PS50862">
    <property type="entry name" value="AA_TRNA_LIGASE_II"/>
    <property type="match status" value="1"/>
</dbReference>
<evidence type="ECO:0000256" key="2">
    <source>
        <dbReference type="ARBA" id="ARBA00022490"/>
    </source>
</evidence>
<comment type="subunit">
    <text evidence="8">Homodimer.</text>
</comment>
<dbReference type="Pfam" id="PF00152">
    <property type="entry name" value="tRNA-synt_2"/>
    <property type="match status" value="1"/>
</dbReference>
<dbReference type="GO" id="GO:0005737">
    <property type="term" value="C:cytoplasm"/>
    <property type="evidence" value="ECO:0007669"/>
    <property type="project" value="UniProtKB-SubCell"/>
</dbReference>
<dbReference type="GO" id="GO:0003676">
    <property type="term" value="F:nucleic acid binding"/>
    <property type="evidence" value="ECO:0007669"/>
    <property type="project" value="InterPro"/>
</dbReference>
<dbReference type="InterPro" id="IPR045864">
    <property type="entry name" value="aa-tRNA-synth_II/BPL/LPL"/>
</dbReference>
<feature type="binding site" evidence="8">
    <location>
        <begin position="531"/>
        <end position="534"/>
    </location>
    <ligand>
        <name>ATP</name>
        <dbReference type="ChEBI" id="CHEBI:30616"/>
    </ligand>
</feature>
<dbReference type="Gene3D" id="2.40.50.140">
    <property type="entry name" value="Nucleic acid-binding proteins"/>
    <property type="match status" value="1"/>
</dbReference>
<keyword evidence="6 8" id="KW-0648">Protein biosynthesis</keyword>
<feature type="binding site" evidence="8">
    <location>
        <begin position="214"/>
        <end position="216"/>
    </location>
    <ligand>
        <name>ATP</name>
        <dbReference type="ChEBI" id="CHEBI:30616"/>
    </ligand>
</feature>
<gene>
    <name evidence="8 10" type="primary">aspS</name>
    <name evidence="10" type="ORF">D9V75_01520</name>
</gene>
<sequence>MRTKYCGQIQTIDLNKKIAVCGWIYKIRNFGQFIFVDISDWTGIVQVVFQSNNDVIFKQAKKLKNNFCVQILGIVIKRKQKNCKLYTGEIEILADELNILNSSKPIPLDFTSNRDDTKLKYRYLDLRYNKIIENLKIRSNVVDLIRTFMKKKNFIDVETPILTKSTPEGARDYLVPSRNYHGKFFALPQSPQLFKQLLMISGVDRYYQIAKCFRDEDLRSDRQPEFTQIDIEASFVTSTQIRSIVEKLIKTVWSKTISSKLSKFPTISFHKSMEIYGSDKPDLRNPIKIIDVSNIFKKSNHKLFFNLNLNKKNRIALLRIPNASNLSRKKIDDYSEYSKKNGAKKLFYIKLEKIEDKYYNFQSSMKKLLNNHVINKILKKTNAKSKDILFLIADETHIVNKVLGMLRIKIGIDLKITKKSSWKPVWIVDFPMFIKDSNNCFSSMHHPFTSPKKEDEKKLHKTPELAIADSYDLVMNGYEIGGGSVRINNYNIQKKIFDILKIENKIQNKKFGFFIEALKYGAPPHAGIALGLDRIVMLLTNSKNIRDVIAFPKTTSATCLMTNSPSELNDYKLKEIGIKIIKNTFNEVT</sequence>
<reference evidence="10 11" key="2">
    <citation type="submission" date="2019-05" db="EMBL/GenBank/DDBJ databases">
        <title>Genome evolution of the obligate endosymbiont Buchnera aphidicola.</title>
        <authorList>
            <person name="Moran N.A."/>
        </authorList>
    </citation>
    <scope>NUCLEOTIDE SEQUENCE [LARGE SCALE GENOMIC DNA]</scope>
    <source>
        <strain evidence="10 11">Mst</strain>
    </source>
</reference>
<dbReference type="InterPro" id="IPR012340">
    <property type="entry name" value="NA-bd_OB-fold"/>
</dbReference>
<feature type="domain" description="Aminoacyl-transfer RNA synthetases class-II family profile" evidence="9">
    <location>
        <begin position="135"/>
        <end position="552"/>
    </location>
</feature>
<comment type="similarity">
    <text evidence="1 8">Belongs to the class-II aminoacyl-tRNA synthetase family. Type 1 subfamily.</text>
</comment>
<dbReference type="Gene3D" id="3.30.930.10">
    <property type="entry name" value="Bira Bifunctional Protein, Domain 2"/>
    <property type="match status" value="1"/>
</dbReference>
<organism evidence="10 11">
    <name type="scientific">Buchnera aphidicola</name>
    <name type="common">Muscaphis stroyani</name>
    <dbReference type="NCBI Taxonomy" id="1241869"/>
    <lineage>
        <taxon>Bacteria</taxon>
        <taxon>Pseudomonadati</taxon>
        <taxon>Pseudomonadota</taxon>
        <taxon>Gammaproteobacteria</taxon>
        <taxon>Enterobacterales</taxon>
        <taxon>Erwiniaceae</taxon>
        <taxon>Buchnera</taxon>
    </lineage>
</organism>
<dbReference type="GO" id="GO:0004815">
    <property type="term" value="F:aspartate-tRNA ligase activity"/>
    <property type="evidence" value="ECO:0007669"/>
    <property type="project" value="UniProtKB-UniRule"/>
</dbReference>
<keyword evidence="7 8" id="KW-0030">Aminoacyl-tRNA synthetase</keyword>
<dbReference type="Pfam" id="PF01336">
    <property type="entry name" value="tRNA_anti-codon"/>
    <property type="match status" value="1"/>
</dbReference>
<evidence type="ECO:0000256" key="5">
    <source>
        <dbReference type="ARBA" id="ARBA00022840"/>
    </source>
</evidence>
<dbReference type="SUPFAM" id="SSF55681">
    <property type="entry name" value="Class II aaRS and biotin synthetases"/>
    <property type="match status" value="1"/>
</dbReference>
<comment type="subcellular location">
    <subcellularLocation>
        <location evidence="8">Cytoplasm</location>
    </subcellularLocation>
</comment>
<keyword evidence="4 8" id="KW-0547">Nucleotide-binding</keyword>
<evidence type="ECO:0000256" key="3">
    <source>
        <dbReference type="ARBA" id="ARBA00022598"/>
    </source>
</evidence>
<dbReference type="NCBIfam" id="TIGR00459">
    <property type="entry name" value="aspS_bact"/>
    <property type="match status" value="1"/>
</dbReference>
<dbReference type="InterPro" id="IPR004364">
    <property type="entry name" value="Aa-tRNA-synt_II"/>
</dbReference>
<comment type="function">
    <text evidence="8">Catalyzes the attachment of L-aspartate to tRNA(Asp) in a two-step reaction: L-aspartate is first activated by ATP to form Asp-AMP and then transferred to the acceptor end of tRNA(Asp).</text>
</comment>
<evidence type="ECO:0000256" key="7">
    <source>
        <dbReference type="ARBA" id="ARBA00023146"/>
    </source>
</evidence>
<dbReference type="OrthoDB" id="9762036at2"/>
<dbReference type="PRINTS" id="PR01042">
    <property type="entry name" value="TRNASYNTHASP"/>
</dbReference>
<evidence type="ECO:0000256" key="4">
    <source>
        <dbReference type="ARBA" id="ARBA00022741"/>
    </source>
</evidence>
<feature type="binding site" evidence="8">
    <location>
        <position position="445"/>
    </location>
    <ligand>
        <name>L-aspartate</name>
        <dbReference type="ChEBI" id="CHEBI:29991"/>
    </ligand>
</feature>
<dbReference type="PANTHER" id="PTHR22594">
    <property type="entry name" value="ASPARTYL/LYSYL-TRNA SYNTHETASE"/>
    <property type="match status" value="1"/>
</dbReference>